<proteinExistence type="inferred from homology"/>
<protein>
    <submittedName>
        <fullName evidence="4">Nucleoid-associated protein NdpA</fullName>
    </submittedName>
</protein>
<dbReference type="GO" id="GO:0003690">
    <property type="term" value="F:double-stranded DNA binding"/>
    <property type="evidence" value="ECO:0007669"/>
    <property type="project" value="TreeGrafter"/>
</dbReference>
<keyword evidence="5" id="KW-1185">Reference proteome</keyword>
<dbReference type="KEGG" id="rfo:REIFOR_03117"/>
<organism evidence="4 5">
    <name type="scientific">Reinekea forsetii</name>
    <dbReference type="NCBI Taxonomy" id="1336806"/>
    <lineage>
        <taxon>Bacteria</taxon>
        <taxon>Pseudomonadati</taxon>
        <taxon>Pseudomonadota</taxon>
        <taxon>Gammaproteobacteria</taxon>
        <taxon>Oceanospirillales</taxon>
        <taxon>Saccharospirillaceae</taxon>
        <taxon>Reinekea</taxon>
    </lineage>
</organism>
<dbReference type="Pfam" id="PF04245">
    <property type="entry name" value="NA37"/>
    <property type="match status" value="1"/>
</dbReference>
<evidence type="ECO:0000256" key="1">
    <source>
        <dbReference type="ARBA" id="ARBA00004453"/>
    </source>
</evidence>
<reference evidence="4 5" key="1">
    <citation type="journal article" date="2017" name="Environ. Microbiol.">
        <title>Genomic and physiological analyses of 'Reinekea forsetii' reveal a versatile opportunistic lifestyle during spring algae blooms.</title>
        <authorList>
            <person name="Avci B."/>
            <person name="Hahnke R.L."/>
            <person name="Chafee M."/>
            <person name="Fischer T."/>
            <person name="Gruber-Vodicka H."/>
            <person name="Tegetmeyer H.E."/>
            <person name="Harder J."/>
            <person name="Fuchs B.M."/>
            <person name="Amann R.I."/>
            <person name="Teeling H."/>
        </authorList>
    </citation>
    <scope>NUCLEOTIDE SEQUENCE [LARGE SCALE GENOMIC DNA]</scope>
    <source>
        <strain evidence="4 5">Hel1_31_D35</strain>
    </source>
</reference>
<sequence length="333" mass="37541">MSISNAIVHQFFRNSTTNALQLRADELGIDEPLHDLLGQVKNAFYNRSNKQYGRFSDEAGHVKALAGQWASRSLGFVTLTEQWMKHLQTELIARELDIEGYWLFAQETLEQGDQLWFFHFKHKPGLYLSHDLDLGDAAMIDFSRLGFGGVIDLAALSRKDAQYLTLSFGFGDRSLQVALLDVVNFVDTLDTSVDTDRFMAIVKAYSETLPTEKCANYRRKAIEYCTEQDKLGETVVCNDISVALASAQDPARSESLVTFMQQTEPEAKAEFIPDRKSLKKYLRYTGKSKEVSISFSNDILGKNVNFNPENESLTITNLPAALLKQLKEELGQL</sequence>
<dbReference type="GO" id="GO:0003727">
    <property type="term" value="F:single-stranded RNA binding"/>
    <property type="evidence" value="ECO:0007669"/>
    <property type="project" value="TreeGrafter"/>
</dbReference>
<comment type="subcellular location">
    <subcellularLocation>
        <location evidence="1">Cytoplasm</location>
        <location evidence="1">Nucleoid</location>
    </subcellularLocation>
</comment>
<dbReference type="OrthoDB" id="9131762at2"/>
<evidence type="ECO:0000313" key="4">
    <source>
        <dbReference type="EMBL" id="ATX78236.1"/>
    </source>
</evidence>
<dbReference type="GO" id="GO:0043590">
    <property type="term" value="C:bacterial nucleoid"/>
    <property type="evidence" value="ECO:0007669"/>
    <property type="project" value="TreeGrafter"/>
</dbReference>
<dbReference type="RefSeq" id="WP_100258439.1">
    <property type="nucleotide sequence ID" value="NZ_CP011797.1"/>
</dbReference>
<dbReference type="Proteomes" id="UP000229757">
    <property type="component" value="Chromosome"/>
</dbReference>
<dbReference type="EMBL" id="CP011797">
    <property type="protein sequence ID" value="ATX78236.1"/>
    <property type="molecule type" value="Genomic_DNA"/>
</dbReference>
<dbReference type="AlphaFoldDB" id="A0A2K8L1J1"/>
<dbReference type="PANTHER" id="PTHR38772">
    <property type="match status" value="1"/>
</dbReference>
<accession>A0A2K8L1J1</accession>
<gene>
    <name evidence="4" type="primary">ndpA</name>
    <name evidence="4" type="ORF">REIFOR_03117</name>
</gene>
<evidence type="ECO:0000256" key="2">
    <source>
        <dbReference type="ARBA" id="ARBA00009035"/>
    </source>
</evidence>
<comment type="similarity">
    <text evidence="2">Belongs to the YejK family.</text>
</comment>
<dbReference type="PANTHER" id="PTHR38772:SF1">
    <property type="entry name" value="NUCLEOID-ASSOCIATED PROTEIN YEJK"/>
    <property type="match status" value="1"/>
</dbReference>
<name>A0A2K8L1J1_9GAMM</name>
<dbReference type="InterPro" id="IPR007358">
    <property type="entry name" value="Nucleoid_associated_NdpA"/>
</dbReference>
<evidence type="ECO:0000313" key="5">
    <source>
        <dbReference type="Proteomes" id="UP000229757"/>
    </source>
</evidence>
<keyword evidence="3" id="KW-0963">Cytoplasm</keyword>
<evidence type="ECO:0000256" key="3">
    <source>
        <dbReference type="ARBA" id="ARBA00022490"/>
    </source>
</evidence>